<dbReference type="RefSeq" id="WP_170120399.1">
    <property type="nucleotide sequence ID" value="NZ_QKZV01000003.1"/>
</dbReference>
<dbReference type="InterPro" id="IPR025669">
    <property type="entry name" value="AAA_dom"/>
</dbReference>
<accession>A0A2W7RSR9</accession>
<dbReference type="InterPro" id="IPR050678">
    <property type="entry name" value="DNA_Partitioning_ATPase"/>
</dbReference>
<evidence type="ECO:0000313" key="3">
    <source>
        <dbReference type="Proteomes" id="UP000249720"/>
    </source>
</evidence>
<reference evidence="2 3" key="1">
    <citation type="submission" date="2018-06" db="EMBL/GenBank/DDBJ databases">
        <title>Genomic Encyclopedia of Archaeal and Bacterial Type Strains, Phase II (KMG-II): from individual species to whole genera.</title>
        <authorList>
            <person name="Goeker M."/>
        </authorList>
    </citation>
    <scope>NUCLEOTIDE SEQUENCE [LARGE SCALE GENOMIC DNA]</scope>
    <source>
        <strain evidence="2 3">DSM 23241</strain>
    </source>
</reference>
<dbReference type="CDD" id="cd02042">
    <property type="entry name" value="ParAB_family"/>
    <property type="match status" value="1"/>
</dbReference>
<dbReference type="Pfam" id="PF13614">
    <property type="entry name" value="AAA_31"/>
    <property type="match status" value="1"/>
</dbReference>
<evidence type="ECO:0000259" key="1">
    <source>
        <dbReference type="Pfam" id="PF13614"/>
    </source>
</evidence>
<sequence length="277" mass="31407">MKTIAVYNIKGGVGKTTTSINIACLMAKMGFSVLIWDLDPQGGTSYFFNCEGANNQRYKRLFENDISIYEVIQTCDTHHIDIISNDAFFGDDVLSKGSLLSRLNFANNATIQAALEKVEDDYDVCIIDCPPGKFSLHNNVFTAAHLLLIPNIPAPLSLYCFKVLQADLKLFQQQGKNILSFYNMVQIRKNLHRRYLEAQADSITKLNNYIPFYSDIENISFSKQSIFHQLKEAKSIQFYEDLWDEVCDKCNWPMFKTNKGRVVGFPAFTNSLAASAE</sequence>
<dbReference type="Gene3D" id="3.40.50.300">
    <property type="entry name" value="P-loop containing nucleotide triphosphate hydrolases"/>
    <property type="match status" value="1"/>
</dbReference>
<dbReference type="PANTHER" id="PTHR13696">
    <property type="entry name" value="P-LOOP CONTAINING NUCLEOSIDE TRIPHOSPHATE HYDROLASE"/>
    <property type="match status" value="1"/>
</dbReference>
<comment type="caution">
    <text evidence="2">The sequence shown here is derived from an EMBL/GenBank/DDBJ whole genome shotgun (WGS) entry which is preliminary data.</text>
</comment>
<dbReference type="AlphaFoldDB" id="A0A2W7RSR9"/>
<proteinExistence type="predicted"/>
<dbReference type="SUPFAM" id="SSF52540">
    <property type="entry name" value="P-loop containing nucleoside triphosphate hydrolases"/>
    <property type="match status" value="1"/>
</dbReference>
<dbReference type="InterPro" id="IPR027417">
    <property type="entry name" value="P-loop_NTPase"/>
</dbReference>
<dbReference type="PANTHER" id="PTHR13696:SF52">
    <property type="entry name" value="PARA FAMILY PROTEIN CT_582"/>
    <property type="match status" value="1"/>
</dbReference>
<evidence type="ECO:0000313" key="2">
    <source>
        <dbReference type="EMBL" id="PZX63753.1"/>
    </source>
</evidence>
<name>A0A2W7RSR9_9BACT</name>
<protein>
    <submittedName>
        <fullName evidence="2">Cellulose biosynthesis protein BcsQ</fullName>
    </submittedName>
</protein>
<gene>
    <name evidence="2" type="ORF">LX80_01411</name>
</gene>
<feature type="domain" description="AAA" evidence="1">
    <location>
        <begin position="1"/>
        <end position="179"/>
    </location>
</feature>
<organism evidence="2 3">
    <name type="scientific">Hydrotalea sandarakina</name>
    <dbReference type="NCBI Taxonomy" id="1004304"/>
    <lineage>
        <taxon>Bacteria</taxon>
        <taxon>Pseudomonadati</taxon>
        <taxon>Bacteroidota</taxon>
        <taxon>Chitinophagia</taxon>
        <taxon>Chitinophagales</taxon>
        <taxon>Chitinophagaceae</taxon>
        <taxon>Hydrotalea</taxon>
    </lineage>
</organism>
<dbReference type="EMBL" id="QKZV01000003">
    <property type="protein sequence ID" value="PZX63753.1"/>
    <property type="molecule type" value="Genomic_DNA"/>
</dbReference>
<keyword evidence="3" id="KW-1185">Reference proteome</keyword>
<dbReference type="Proteomes" id="UP000249720">
    <property type="component" value="Unassembled WGS sequence"/>
</dbReference>